<dbReference type="Pfam" id="PF02221">
    <property type="entry name" value="E1_DerP2_DerF2"/>
    <property type="match status" value="1"/>
</dbReference>
<name>A0A5B8MRC7_9CHLO</name>
<feature type="chain" id="PRO_5022867106" description="MD-2-related lipid-recognition domain-containing protein" evidence="7">
    <location>
        <begin position="20"/>
        <end position="142"/>
    </location>
</feature>
<dbReference type="Gene3D" id="2.60.40.770">
    <property type="match status" value="1"/>
</dbReference>
<evidence type="ECO:0000313" key="10">
    <source>
        <dbReference type="Proteomes" id="UP000316726"/>
    </source>
</evidence>
<accession>A0A5B8MRC7</accession>
<dbReference type="AlphaFoldDB" id="A0A5B8MRC7"/>
<dbReference type="InterPro" id="IPR014756">
    <property type="entry name" value="Ig_E-set"/>
</dbReference>
<keyword evidence="6" id="KW-0445">Lipid transport</keyword>
<dbReference type="SMART" id="SM00737">
    <property type="entry name" value="ML"/>
    <property type="match status" value="1"/>
</dbReference>
<comment type="function">
    <text evidence="1">Catalyzes the intermembrane transfer of phosphatidylglycerol and phosphatidylinositol.</text>
</comment>
<dbReference type="PANTHER" id="PTHR11306:SF0">
    <property type="entry name" value="PHOSPHATIDYLGLYCEROL_PHOSPHATIDYLINOSITOL TRANSFER PROTEIN"/>
    <property type="match status" value="1"/>
</dbReference>
<evidence type="ECO:0000313" key="9">
    <source>
        <dbReference type="EMBL" id="QDZ21802.1"/>
    </source>
</evidence>
<organism evidence="9 10">
    <name type="scientific">Chloropicon primus</name>
    <dbReference type="NCBI Taxonomy" id="1764295"/>
    <lineage>
        <taxon>Eukaryota</taxon>
        <taxon>Viridiplantae</taxon>
        <taxon>Chlorophyta</taxon>
        <taxon>Chloropicophyceae</taxon>
        <taxon>Chloropicales</taxon>
        <taxon>Chloropicaceae</taxon>
        <taxon>Chloropicon</taxon>
    </lineage>
</organism>
<evidence type="ECO:0000256" key="6">
    <source>
        <dbReference type="ARBA" id="ARBA00023055"/>
    </source>
</evidence>
<evidence type="ECO:0000259" key="8">
    <source>
        <dbReference type="SMART" id="SM00737"/>
    </source>
</evidence>
<keyword evidence="5 7" id="KW-0732">Signal</keyword>
<evidence type="ECO:0000256" key="1">
    <source>
        <dbReference type="ARBA" id="ARBA00002053"/>
    </source>
</evidence>
<sequence>MKFALLALVFSATVLAASAQGPQWDYCSGNQYAFELDSVDIEPYPIEKGSDTTFSLSGTSSITVNNADISIKIKKGFITVFHTHLNLCDYYQCPINQGPVSVSLPESIPNEVPKGKYGFQIDITTPSYTGSVVCVDGEFQVE</sequence>
<dbReference type="PANTHER" id="PTHR11306">
    <property type="entry name" value="NIEMANN PICK TYPE C2 PROTEIN NPC2-RELATED"/>
    <property type="match status" value="1"/>
</dbReference>
<dbReference type="SUPFAM" id="SSF81296">
    <property type="entry name" value="E set domains"/>
    <property type="match status" value="1"/>
</dbReference>
<comment type="subunit">
    <text evidence="3">Monomer.</text>
</comment>
<dbReference type="InterPro" id="IPR039670">
    <property type="entry name" value="NPC2-like"/>
</dbReference>
<proteinExistence type="inferred from homology"/>
<evidence type="ECO:0000256" key="7">
    <source>
        <dbReference type="SAM" id="SignalP"/>
    </source>
</evidence>
<keyword evidence="10" id="KW-1185">Reference proteome</keyword>
<dbReference type="Proteomes" id="UP000316726">
    <property type="component" value="Chromosome 6"/>
</dbReference>
<gene>
    <name evidence="9" type="ORF">A3770_06p43200</name>
</gene>
<protein>
    <recommendedName>
        <fullName evidence="8">MD-2-related lipid-recognition domain-containing protein</fullName>
    </recommendedName>
</protein>
<evidence type="ECO:0000256" key="3">
    <source>
        <dbReference type="ARBA" id="ARBA00011245"/>
    </source>
</evidence>
<dbReference type="GO" id="GO:0032934">
    <property type="term" value="F:sterol binding"/>
    <property type="evidence" value="ECO:0007669"/>
    <property type="project" value="InterPro"/>
</dbReference>
<dbReference type="InterPro" id="IPR003172">
    <property type="entry name" value="ML_dom"/>
</dbReference>
<feature type="signal peptide" evidence="7">
    <location>
        <begin position="1"/>
        <end position="19"/>
    </location>
</feature>
<evidence type="ECO:0000256" key="4">
    <source>
        <dbReference type="ARBA" id="ARBA00022448"/>
    </source>
</evidence>
<comment type="similarity">
    <text evidence="2">Belongs to the NPC2 family.</text>
</comment>
<dbReference type="GO" id="GO:0015918">
    <property type="term" value="P:sterol transport"/>
    <property type="evidence" value="ECO:0007669"/>
    <property type="project" value="InterPro"/>
</dbReference>
<keyword evidence="4" id="KW-0813">Transport</keyword>
<dbReference type="EMBL" id="CP031039">
    <property type="protein sequence ID" value="QDZ21802.1"/>
    <property type="molecule type" value="Genomic_DNA"/>
</dbReference>
<evidence type="ECO:0000256" key="5">
    <source>
        <dbReference type="ARBA" id="ARBA00022729"/>
    </source>
</evidence>
<feature type="domain" description="MD-2-related lipid-recognition" evidence="8">
    <location>
        <begin position="24"/>
        <end position="139"/>
    </location>
</feature>
<reference evidence="9 10" key="1">
    <citation type="submission" date="2018-07" db="EMBL/GenBank/DDBJ databases">
        <title>The complete nuclear genome of the prasinophyte Chloropicon primus (CCMP1205).</title>
        <authorList>
            <person name="Pombert J.-F."/>
            <person name="Otis C."/>
            <person name="Turmel M."/>
            <person name="Lemieux C."/>
        </authorList>
    </citation>
    <scope>NUCLEOTIDE SEQUENCE [LARGE SCALE GENOMIC DNA]</scope>
    <source>
        <strain evidence="9 10">CCMP1205</strain>
    </source>
</reference>
<evidence type="ECO:0000256" key="2">
    <source>
        <dbReference type="ARBA" id="ARBA00006370"/>
    </source>
</evidence>
<dbReference type="OrthoDB" id="6409159at2759"/>